<keyword evidence="2" id="KW-0378">Hydrolase</keyword>
<reference evidence="6 7" key="1">
    <citation type="submission" date="2017-11" db="EMBL/GenBank/DDBJ databases">
        <title>Isolation and Characterization of Methanofollis Species from Methane Seep Offshore SW Taiwan.</title>
        <authorList>
            <person name="Teng N.-H."/>
            <person name="Lai M.-C."/>
            <person name="Chen S.-C."/>
        </authorList>
    </citation>
    <scope>NUCLEOTIDE SEQUENCE [LARGE SCALE GENOMIC DNA]</scope>
    <source>
        <strain evidence="6 7">FWC-SCC2</strain>
    </source>
</reference>
<dbReference type="EMBL" id="PGCL01000001">
    <property type="protein sequence ID" value="TAJ45453.1"/>
    <property type="molecule type" value="Genomic_DNA"/>
</dbReference>
<dbReference type="PROSITE" id="PS00491">
    <property type="entry name" value="PROLINE_PEPTIDASE"/>
    <property type="match status" value="1"/>
</dbReference>
<keyword evidence="6" id="KW-0031">Aminopeptidase</keyword>
<dbReference type="SUPFAM" id="SSF53092">
    <property type="entry name" value="Creatinase/prolidase N-terminal domain"/>
    <property type="match status" value="1"/>
</dbReference>
<dbReference type="SUPFAM" id="SSF55920">
    <property type="entry name" value="Creatinase/aminopeptidase"/>
    <property type="match status" value="1"/>
</dbReference>
<gene>
    <name evidence="6" type="ORF">CUJ86_01590</name>
</gene>
<dbReference type="InterPro" id="IPR050659">
    <property type="entry name" value="Peptidase_M24B"/>
</dbReference>
<dbReference type="InterPro" id="IPR000587">
    <property type="entry name" value="Creatinase_N"/>
</dbReference>
<dbReference type="PANTHER" id="PTHR46112">
    <property type="entry name" value="AMINOPEPTIDASE"/>
    <property type="match status" value="1"/>
</dbReference>
<dbReference type="AlphaFoldDB" id="A0A483CQQ8"/>
<dbReference type="InterPro" id="IPR000994">
    <property type="entry name" value="Pept_M24"/>
</dbReference>
<proteinExistence type="inferred from homology"/>
<keyword evidence="7" id="KW-1185">Reference proteome</keyword>
<dbReference type="PANTHER" id="PTHR46112:SF2">
    <property type="entry name" value="XAA-PRO AMINOPEPTIDASE P-RELATED"/>
    <property type="match status" value="1"/>
</dbReference>
<evidence type="ECO:0000313" key="7">
    <source>
        <dbReference type="Proteomes" id="UP000292580"/>
    </source>
</evidence>
<sequence>MDALDDAIRAADCAAYVAYASSEEADFRYLTRFSVSDPLLYVRRTGEQAMLVVPQMEYERAAAEADAVPVTRAQSGFLRYLEEEKDSWRALARTAADLAGGPVLVPKSLPYWLGHLLEGQVSVRADLSGAVAEMRAVKSSAEIAAIRAAQEATQEAMERAIAMIRRSHPKGGVLHLDGAPLTSERVRSAMHLFLMERGYIARDTIVACGEETAMPHRQGEGPLLPDEPIVIDVFPRSERTGYHADMTRTVVRGEPSPEVAAMHEAVREAQDLGISLIRAGVSGSAVHNAVVALFRDAGYDAGDRGFMHSLGHGVGLEVHEAPSLSPSGGALAAGNVVTVEPGLYYPGTGGVRIEDMGAVTVNGFDNFTRYGRDLSI</sequence>
<dbReference type="Gene3D" id="3.90.230.10">
    <property type="entry name" value="Creatinase/methionine aminopeptidase superfamily"/>
    <property type="match status" value="1"/>
</dbReference>
<organism evidence="6 7">
    <name type="scientific">Methanofollis fontis</name>
    <dbReference type="NCBI Taxonomy" id="2052832"/>
    <lineage>
        <taxon>Archaea</taxon>
        <taxon>Methanobacteriati</taxon>
        <taxon>Methanobacteriota</taxon>
        <taxon>Stenosarchaea group</taxon>
        <taxon>Methanomicrobia</taxon>
        <taxon>Methanomicrobiales</taxon>
        <taxon>Methanomicrobiaceae</taxon>
        <taxon>Methanofollis</taxon>
    </lineage>
</organism>
<evidence type="ECO:0000256" key="1">
    <source>
        <dbReference type="ARBA" id="ARBA00022723"/>
    </source>
</evidence>
<dbReference type="Proteomes" id="UP000292580">
    <property type="component" value="Unassembled WGS sequence"/>
</dbReference>
<keyword evidence="6" id="KW-0645">Protease</keyword>
<dbReference type="InterPro" id="IPR001131">
    <property type="entry name" value="Peptidase_M24B_aminopep-P_CS"/>
</dbReference>
<dbReference type="OrthoDB" id="1346at2157"/>
<dbReference type="InterPro" id="IPR029149">
    <property type="entry name" value="Creatin/AminoP/Spt16_N"/>
</dbReference>
<feature type="domain" description="Peptidase M24" evidence="4">
    <location>
        <begin position="145"/>
        <end position="360"/>
    </location>
</feature>
<evidence type="ECO:0000256" key="2">
    <source>
        <dbReference type="ARBA" id="ARBA00022801"/>
    </source>
</evidence>
<evidence type="ECO:0000256" key="3">
    <source>
        <dbReference type="RuleBase" id="RU000590"/>
    </source>
</evidence>
<dbReference type="Pfam" id="PF00557">
    <property type="entry name" value="Peptidase_M24"/>
    <property type="match status" value="1"/>
</dbReference>
<accession>A0A483CQQ8</accession>
<dbReference type="Gene3D" id="3.40.350.10">
    <property type="entry name" value="Creatinase/prolidase N-terminal domain"/>
    <property type="match status" value="1"/>
</dbReference>
<comment type="similarity">
    <text evidence="3">Belongs to the peptidase M24B family.</text>
</comment>
<evidence type="ECO:0000259" key="5">
    <source>
        <dbReference type="Pfam" id="PF01321"/>
    </source>
</evidence>
<evidence type="ECO:0000313" key="6">
    <source>
        <dbReference type="EMBL" id="TAJ45453.1"/>
    </source>
</evidence>
<comment type="caution">
    <text evidence="6">The sequence shown here is derived from an EMBL/GenBank/DDBJ whole genome shotgun (WGS) entry which is preliminary data.</text>
</comment>
<dbReference type="GO" id="GO:0046872">
    <property type="term" value="F:metal ion binding"/>
    <property type="evidence" value="ECO:0007669"/>
    <property type="project" value="UniProtKB-KW"/>
</dbReference>
<dbReference type="Pfam" id="PF01321">
    <property type="entry name" value="Creatinase_N"/>
    <property type="match status" value="1"/>
</dbReference>
<keyword evidence="1 3" id="KW-0479">Metal-binding</keyword>
<protein>
    <submittedName>
        <fullName evidence="6">Aminopeptidase P family protein</fullName>
    </submittedName>
</protein>
<feature type="domain" description="Creatinase N-terminal" evidence="5">
    <location>
        <begin position="3"/>
        <end position="136"/>
    </location>
</feature>
<dbReference type="RefSeq" id="WP_130645808.1">
    <property type="nucleotide sequence ID" value="NZ_PGCL01000001.1"/>
</dbReference>
<name>A0A483CQQ8_9EURY</name>
<dbReference type="InterPro" id="IPR036005">
    <property type="entry name" value="Creatinase/aminopeptidase-like"/>
</dbReference>
<evidence type="ECO:0000259" key="4">
    <source>
        <dbReference type="Pfam" id="PF00557"/>
    </source>
</evidence>
<dbReference type="GO" id="GO:0004177">
    <property type="term" value="F:aminopeptidase activity"/>
    <property type="evidence" value="ECO:0007669"/>
    <property type="project" value="UniProtKB-KW"/>
</dbReference>